<dbReference type="AlphaFoldDB" id="A0A914MMG7"/>
<accession>A0A914MMG7</accession>
<keyword evidence="1" id="KW-1185">Reference proteome</keyword>
<evidence type="ECO:0000313" key="1">
    <source>
        <dbReference type="Proteomes" id="UP000887563"/>
    </source>
</evidence>
<protein>
    <submittedName>
        <fullName evidence="2">Uncharacterized protein</fullName>
    </submittedName>
</protein>
<reference evidence="2" key="1">
    <citation type="submission" date="2022-11" db="UniProtKB">
        <authorList>
            <consortium name="WormBaseParasite"/>
        </authorList>
    </citation>
    <scope>IDENTIFICATION</scope>
</reference>
<dbReference type="Proteomes" id="UP000887563">
    <property type="component" value="Unplaced"/>
</dbReference>
<proteinExistence type="predicted"/>
<sequence>MSIKSYSTNSLIPILIAETILFKTKVQLMTKIFWDISMHFDQLNIQACQNQ</sequence>
<organism evidence="1 2">
    <name type="scientific">Meloidogyne incognita</name>
    <name type="common">Southern root-knot nematode worm</name>
    <name type="synonym">Oxyuris incognita</name>
    <dbReference type="NCBI Taxonomy" id="6306"/>
    <lineage>
        <taxon>Eukaryota</taxon>
        <taxon>Metazoa</taxon>
        <taxon>Ecdysozoa</taxon>
        <taxon>Nematoda</taxon>
        <taxon>Chromadorea</taxon>
        <taxon>Rhabditida</taxon>
        <taxon>Tylenchina</taxon>
        <taxon>Tylenchomorpha</taxon>
        <taxon>Tylenchoidea</taxon>
        <taxon>Meloidogynidae</taxon>
        <taxon>Meloidogyninae</taxon>
        <taxon>Meloidogyne</taxon>
        <taxon>Meloidogyne incognita group</taxon>
    </lineage>
</organism>
<dbReference type="WBParaSite" id="Minc3s02036g27901">
    <property type="protein sequence ID" value="Minc3s02036g27901"/>
    <property type="gene ID" value="Minc3s02036g27901"/>
</dbReference>
<name>A0A914MMG7_MELIC</name>
<evidence type="ECO:0000313" key="2">
    <source>
        <dbReference type="WBParaSite" id="Minc3s02036g27901"/>
    </source>
</evidence>